<name>A0A7L3NAV3_9AVES</name>
<feature type="transmembrane region" description="Helical" evidence="5">
    <location>
        <begin position="413"/>
        <end position="432"/>
    </location>
</feature>
<dbReference type="InterPro" id="IPR036179">
    <property type="entry name" value="Ig-like_dom_sf"/>
</dbReference>
<feature type="domain" description="Ig-like" evidence="6">
    <location>
        <begin position="214"/>
        <end position="330"/>
    </location>
</feature>
<dbReference type="Pfam" id="PF07686">
    <property type="entry name" value="V-set"/>
    <property type="match status" value="3"/>
</dbReference>
<feature type="compositionally biased region" description="Polar residues" evidence="4">
    <location>
        <begin position="366"/>
        <end position="384"/>
    </location>
</feature>
<feature type="region of interest" description="Disordered" evidence="4">
    <location>
        <begin position="355"/>
        <end position="412"/>
    </location>
</feature>
<dbReference type="EMBL" id="VZUB01009941">
    <property type="protein sequence ID" value="NXU76095.1"/>
    <property type="molecule type" value="Genomic_DNA"/>
</dbReference>
<feature type="domain" description="Ig-like" evidence="6">
    <location>
        <begin position="1"/>
        <end position="110"/>
    </location>
</feature>
<feature type="non-terminal residue" evidence="7">
    <location>
        <position position="438"/>
    </location>
</feature>
<comment type="subcellular location">
    <subcellularLocation>
        <location evidence="1">Membrane</location>
    </subcellularLocation>
</comment>
<dbReference type="PANTHER" id="PTHR11860">
    <property type="entry name" value="POLYMERIC-IMMUNOGLOBULIN RECEPTOR"/>
    <property type="match status" value="1"/>
</dbReference>
<dbReference type="SUPFAM" id="SSF48726">
    <property type="entry name" value="Immunoglobulin"/>
    <property type="match status" value="3"/>
</dbReference>
<evidence type="ECO:0000313" key="7">
    <source>
        <dbReference type="EMBL" id="NXU76095.1"/>
    </source>
</evidence>
<protein>
    <submittedName>
        <fullName evidence="7">PIGR protein</fullName>
    </submittedName>
</protein>
<dbReference type="PANTHER" id="PTHR11860:SF49">
    <property type="entry name" value="HIGH AFFINITY IMMUNOGLOBULIN ALPHA AND IMMUNOGLOBULIN MU FC RECEPTOR"/>
    <property type="match status" value="1"/>
</dbReference>
<feature type="region of interest" description="Disordered" evidence="4">
    <location>
        <begin position="330"/>
        <end position="349"/>
    </location>
</feature>
<evidence type="ECO:0000256" key="1">
    <source>
        <dbReference type="ARBA" id="ARBA00004370"/>
    </source>
</evidence>
<feature type="non-terminal residue" evidence="7">
    <location>
        <position position="1"/>
    </location>
</feature>
<proteinExistence type="predicted"/>
<dbReference type="PROSITE" id="PS50835">
    <property type="entry name" value="IG_LIKE"/>
    <property type="match status" value="2"/>
</dbReference>
<keyword evidence="8" id="KW-1185">Reference proteome</keyword>
<dbReference type="InterPro" id="IPR050671">
    <property type="entry name" value="CD300_family_receptors"/>
</dbReference>
<evidence type="ECO:0000259" key="6">
    <source>
        <dbReference type="PROSITE" id="PS50835"/>
    </source>
</evidence>
<dbReference type="CDD" id="cd05716">
    <property type="entry name" value="IgV_pIgR_like"/>
    <property type="match status" value="3"/>
</dbReference>
<keyword evidence="5" id="KW-1133">Transmembrane helix</keyword>
<dbReference type="SMART" id="SM00409">
    <property type="entry name" value="IG"/>
    <property type="match status" value="3"/>
</dbReference>
<keyword evidence="3 5" id="KW-0472">Membrane</keyword>
<dbReference type="Gene3D" id="2.60.40.10">
    <property type="entry name" value="Immunoglobulins"/>
    <property type="match status" value="3"/>
</dbReference>
<dbReference type="AlphaFoldDB" id="A0A7L3NAV3"/>
<evidence type="ECO:0000256" key="5">
    <source>
        <dbReference type="SAM" id="Phobius"/>
    </source>
</evidence>
<dbReference type="InterPro" id="IPR003599">
    <property type="entry name" value="Ig_sub"/>
</dbReference>
<organism evidence="7 8">
    <name type="scientific">Oreotrochilus melanogaster</name>
    <dbReference type="NCBI Taxonomy" id="689266"/>
    <lineage>
        <taxon>Eukaryota</taxon>
        <taxon>Metazoa</taxon>
        <taxon>Chordata</taxon>
        <taxon>Craniata</taxon>
        <taxon>Vertebrata</taxon>
        <taxon>Euteleostomi</taxon>
        <taxon>Archelosauria</taxon>
        <taxon>Archosauria</taxon>
        <taxon>Dinosauria</taxon>
        <taxon>Saurischia</taxon>
        <taxon>Theropoda</taxon>
        <taxon>Coelurosauria</taxon>
        <taxon>Aves</taxon>
        <taxon>Neognathae</taxon>
        <taxon>Neoaves</taxon>
        <taxon>Strisores</taxon>
        <taxon>Apodiformes</taxon>
        <taxon>Trochilidae</taxon>
        <taxon>Oreotrochilus</taxon>
    </lineage>
</organism>
<dbReference type="Proteomes" id="UP000579904">
    <property type="component" value="Unassembled WGS sequence"/>
</dbReference>
<dbReference type="InterPro" id="IPR007110">
    <property type="entry name" value="Ig-like_dom"/>
</dbReference>
<accession>A0A7L3NAV3</accession>
<sequence length="438" mass="47771">PVLSTLYGSRFLKGEVGGSITHQCFYSTTPANKHDRKYWCKTAGNGACYTVISTTGYTSQHHTGRVALQDLPQNGTFMVTMRELKKSDTGIYRCGIGTSNRDLYVRLNLTVLADAGELGTTELIQGELHGSVTILCPPGDPRGSQRRFWCKLGRISCTLIADSEGFVAKSYQGRISITPRESSGAFKILINDLKEEDSGLYQCGTGRLRGWDGPRVVVLQVTAASSLPKSPKHLRGRAGGSVPVECHYDPRGNYQRKYLCRWKEARCELLVDAAGFVHESYQGRIQISSSKEEQGTYTVVLSHLREEDTGWYWCGAQNGQTEHTASLKLHVQKETHSAQDPEPSTLGKATFKATLPPSLATSSPPRQSSVKGLRSSMGTVTQHTHPLLPPAPPSTFVTSPGEIHHESSSGGSGLSPVLILLTFITIVVLALTKLKLQK</sequence>
<feature type="compositionally biased region" description="Low complexity" evidence="4">
    <location>
        <begin position="355"/>
        <end position="365"/>
    </location>
</feature>
<dbReference type="OrthoDB" id="8442846at2759"/>
<reference evidence="7 8" key="1">
    <citation type="submission" date="2019-09" db="EMBL/GenBank/DDBJ databases">
        <title>Bird 10,000 Genomes (B10K) Project - Family phase.</title>
        <authorList>
            <person name="Zhang G."/>
        </authorList>
    </citation>
    <scope>NUCLEOTIDE SEQUENCE [LARGE SCALE GENOMIC DNA]</scope>
    <source>
        <strain evidence="7">OUT-0002</strain>
    </source>
</reference>
<dbReference type="GO" id="GO:0005886">
    <property type="term" value="C:plasma membrane"/>
    <property type="evidence" value="ECO:0007669"/>
    <property type="project" value="TreeGrafter"/>
</dbReference>
<dbReference type="InterPro" id="IPR013106">
    <property type="entry name" value="Ig_V-set"/>
</dbReference>
<evidence type="ECO:0000313" key="8">
    <source>
        <dbReference type="Proteomes" id="UP000579904"/>
    </source>
</evidence>
<dbReference type="InterPro" id="IPR013783">
    <property type="entry name" value="Ig-like_fold"/>
</dbReference>
<evidence type="ECO:0000256" key="2">
    <source>
        <dbReference type="ARBA" id="ARBA00022692"/>
    </source>
</evidence>
<keyword evidence="2 5" id="KW-0812">Transmembrane</keyword>
<evidence type="ECO:0000256" key="3">
    <source>
        <dbReference type="ARBA" id="ARBA00023136"/>
    </source>
</evidence>
<evidence type="ECO:0000256" key="4">
    <source>
        <dbReference type="SAM" id="MobiDB-lite"/>
    </source>
</evidence>
<gene>
    <name evidence="7" type="primary">Pigr_1</name>
    <name evidence="7" type="ORF">OREMEL_R13848</name>
</gene>
<comment type="caution">
    <text evidence="7">The sequence shown here is derived from an EMBL/GenBank/DDBJ whole genome shotgun (WGS) entry which is preliminary data.</text>
</comment>
<dbReference type="GO" id="GO:0004888">
    <property type="term" value="F:transmembrane signaling receptor activity"/>
    <property type="evidence" value="ECO:0007669"/>
    <property type="project" value="TreeGrafter"/>
</dbReference>